<evidence type="ECO:0000313" key="2">
    <source>
        <dbReference type="EMBL" id="AUN31512.1"/>
    </source>
</evidence>
<protein>
    <recommendedName>
        <fullName evidence="1">NmrA-like domain-containing protein</fullName>
    </recommendedName>
</protein>
<dbReference type="EMBL" id="CP025611">
    <property type="protein sequence ID" value="AUN31512.1"/>
    <property type="molecule type" value="Genomic_DNA"/>
</dbReference>
<dbReference type="SUPFAM" id="SSF51735">
    <property type="entry name" value="NAD(P)-binding Rossmann-fold domains"/>
    <property type="match status" value="1"/>
</dbReference>
<name>A0A2K9NES9_9PROT</name>
<dbReference type="AlphaFoldDB" id="A0A2K9NES9"/>
<evidence type="ECO:0000259" key="1">
    <source>
        <dbReference type="Pfam" id="PF05368"/>
    </source>
</evidence>
<organism evidence="2 3">
    <name type="scientific">Niveispirillum cyanobacteriorum</name>
    <dbReference type="NCBI Taxonomy" id="1612173"/>
    <lineage>
        <taxon>Bacteria</taxon>
        <taxon>Pseudomonadati</taxon>
        <taxon>Pseudomonadota</taxon>
        <taxon>Alphaproteobacteria</taxon>
        <taxon>Rhodospirillales</taxon>
        <taxon>Azospirillaceae</taxon>
        <taxon>Niveispirillum</taxon>
    </lineage>
</organism>
<dbReference type="Pfam" id="PF05368">
    <property type="entry name" value="NmrA"/>
    <property type="match status" value="1"/>
</dbReference>
<accession>A0A2K9NES9</accession>
<dbReference type="Gene3D" id="3.40.50.720">
    <property type="entry name" value="NAD(P)-binding Rossmann-like Domain"/>
    <property type="match status" value="1"/>
</dbReference>
<dbReference type="InterPro" id="IPR008030">
    <property type="entry name" value="NmrA-like"/>
</dbReference>
<dbReference type="PANTHER" id="PTHR43162:SF1">
    <property type="entry name" value="PRESTALK A DIFFERENTIATION PROTEIN A"/>
    <property type="match status" value="1"/>
</dbReference>
<feature type="domain" description="NmrA-like" evidence="1">
    <location>
        <begin position="38"/>
        <end position="265"/>
    </location>
</feature>
<evidence type="ECO:0000313" key="3">
    <source>
        <dbReference type="Proteomes" id="UP000234752"/>
    </source>
</evidence>
<dbReference type="PANTHER" id="PTHR43162">
    <property type="match status" value="1"/>
</dbReference>
<sequence length="335" mass="36974">MVAGPGLFGFQHWCVDPDAARPGCLPGGPCRRGEVEVKVLVFGATGDQGEAQLRRLIAAGHTPIAVARDPSKLGVAGVDSVAADYRDPDSLARALDGVDALFITMPSTSFQAADPLIRAVEAIGKAAARQGLRMAVFNSSMIIKDEKRGFAAHDARWEMRERLRDSGVPTVSIQPVIYLDNLLRAWARQHILEENRIFYPHHPDLDVCWICQDDVSDLMIAALDRPSLAGRAYNVGGVEGIRGPDLARRLGAVLGRPLRFDPRPIPDFCEAMAGVFKDVTTLDRDRLTGELRRIYEWYNFGEEKPFSVDMAPILADLPVALTRLEDWAARQDWHI</sequence>
<reference evidence="2 3" key="1">
    <citation type="submission" date="2017-12" db="EMBL/GenBank/DDBJ databases">
        <title>Genomes of bacteria within cyanobacterial aggregates.</title>
        <authorList>
            <person name="Cai H."/>
        </authorList>
    </citation>
    <scope>NUCLEOTIDE SEQUENCE [LARGE SCALE GENOMIC DNA]</scope>
    <source>
        <strain evidence="2 3">TH16</strain>
    </source>
</reference>
<gene>
    <name evidence="2" type="ORF">C0V82_15645</name>
</gene>
<dbReference type="Proteomes" id="UP000234752">
    <property type="component" value="Chromosome eg_1"/>
</dbReference>
<dbReference type="InterPro" id="IPR036291">
    <property type="entry name" value="NAD(P)-bd_dom_sf"/>
</dbReference>
<keyword evidence="3" id="KW-1185">Reference proteome</keyword>
<dbReference type="InterPro" id="IPR051604">
    <property type="entry name" value="Ergot_Alk_Oxidoreductase"/>
</dbReference>
<dbReference type="KEGG" id="ncb:C0V82_15645"/>
<proteinExistence type="predicted"/>